<name>A0ABQ0K1T0_9BACT</name>
<dbReference type="Proteomes" id="UP000032309">
    <property type="component" value="Unassembled WGS sequence"/>
</dbReference>
<dbReference type="Pfam" id="PF02230">
    <property type="entry name" value="Abhydrolase_2"/>
    <property type="match status" value="1"/>
</dbReference>
<organism evidence="4 5">
    <name type="scientific">Candidatus Brocadia sinica JPN1</name>
    <dbReference type="NCBI Taxonomy" id="1197129"/>
    <lineage>
        <taxon>Bacteria</taxon>
        <taxon>Pseudomonadati</taxon>
        <taxon>Planctomycetota</taxon>
        <taxon>Candidatus Brocadiia</taxon>
        <taxon>Candidatus Brocadiales</taxon>
        <taxon>Candidatus Brocadiaceae</taxon>
        <taxon>Candidatus Brocadia</taxon>
    </lineage>
</organism>
<keyword evidence="5" id="KW-1185">Reference proteome</keyword>
<comment type="caution">
    <text evidence="4">The sequence shown here is derived from an EMBL/GenBank/DDBJ whole genome shotgun (WGS) entry which is preliminary data.</text>
</comment>
<keyword evidence="1" id="KW-0732">Signal</keyword>
<reference evidence="5" key="1">
    <citation type="journal article" date="2015" name="Genome Announc.">
        <title>Draft Genome Sequence of an Anaerobic Ammonium-Oxidizing Bacterium, "Candidatus Brocadia sinica".</title>
        <authorList>
            <person name="Oshiki M."/>
            <person name="Shinyako-Hata K."/>
            <person name="Satoh H."/>
            <person name="Okabe S."/>
        </authorList>
    </citation>
    <scope>NUCLEOTIDE SEQUENCE [LARGE SCALE GENOMIC DNA]</scope>
    <source>
        <strain evidence="5">JPN1</strain>
    </source>
</reference>
<dbReference type="InterPro" id="IPR029058">
    <property type="entry name" value="AB_hydrolase_fold"/>
</dbReference>
<dbReference type="PANTHER" id="PTHR43037">
    <property type="entry name" value="UNNAMED PRODUCT-RELATED"/>
    <property type="match status" value="1"/>
</dbReference>
<dbReference type="SUPFAM" id="SSF53474">
    <property type="entry name" value="alpha/beta-Hydrolases"/>
    <property type="match status" value="1"/>
</dbReference>
<evidence type="ECO:0000256" key="2">
    <source>
        <dbReference type="ARBA" id="ARBA00022801"/>
    </source>
</evidence>
<sequence>MHKYLLIILFLVLIVSLPICFGQDRKSDGQLLVSRYLGSASAGEREEVLKKLEDLGASFDEVREWVRIPENYTSQQSGIHRELAPVGEKKGEYFAYIPPSYVPDKSWPVVLALHGVGGSGYGQVMAWLKSSAHKNEFIFVAPTYGSGLWWEEEPERFVLSVLDKVKQDYHVDTNRVYLTGFSSGGHGVWYVAVRYPSLFAAINPVAAECPLPSLLVNLMQVPVFIIHGARDTVIPVEAARDANSRLEKLGYNVIYEELPELKHQFPANETDQILVWFRTHKRSLYPKMVKFSTDSPKYPVSYWTEITEFSKLVGQVSGVYRDVSGRLVRPEGFSETATIEAEIRKDNEISLTVYGVNALRLYLGEELIDMEKPVCVSINGKTVYSGKMERSVQTMLDTVKKRNDREALFSAYLELKVPSDD</sequence>
<evidence type="ECO:0000256" key="1">
    <source>
        <dbReference type="ARBA" id="ARBA00022729"/>
    </source>
</evidence>
<proteinExistence type="predicted"/>
<evidence type="ECO:0000259" key="3">
    <source>
        <dbReference type="Pfam" id="PF02230"/>
    </source>
</evidence>
<feature type="domain" description="Phospholipase/carboxylesterase/thioesterase" evidence="3">
    <location>
        <begin position="165"/>
        <end position="275"/>
    </location>
</feature>
<dbReference type="InterPro" id="IPR050955">
    <property type="entry name" value="Plant_Biomass_Hydrol_Est"/>
</dbReference>
<accession>A0ABQ0K1T0</accession>
<dbReference type="PANTHER" id="PTHR43037:SF5">
    <property type="entry name" value="FERULOYL ESTERASE"/>
    <property type="match status" value="1"/>
</dbReference>
<dbReference type="Gene3D" id="3.40.50.1820">
    <property type="entry name" value="alpha/beta hydrolase"/>
    <property type="match status" value="1"/>
</dbReference>
<dbReference type="RefSeq" id="WP_052564836.1">
    <property type="nucleotide sequence ID" value="NZ_BAFN01000001.1"/>
</dbReference>
<gene>
    <name evidence="4" type="ORF">BROSI_A3437</name>
</gene>
<evidence type="ECO:0000313" key="5">
    <source>
        <dbReference type="Proteomes" id="UP000032309"/>
    </source>
</evidence>
<keyword evidence="2" id="KW-0378">Hydrolase</keyword>
<evidence type="ECO:0000313" key="4">
    <source>
        <dbReference type="EMBL" id="GAN34893.1"/>
    </source>
</evidence>
<protein>
    <recommendedName>
        <fullName evidence="3">Phospholipase/carboxylesterase/thioesterase domain-containing protein</fullName>
    </recommendedName>
</protein>
<dbReference type="EMBL" id="BAFN01000001">
    <property type="protein sequence ID" value="GAN34893.1"/>
    <property type="molecule type" value="Genomic_DNA"/>
</dbReference>
<dbReference type="InterPro" id="IPR003140">
    <property type="entry name" value="PLipase/COase/thioEstase"/>
</dbReference>